<reference evidence="2" key="1">
    <citation type="submission" date="2018-01" db="EMBL/GenBank/DDBJ databases">
        <title>An insight into the sialome of Amazonian anophelines.</title>
        <authorList>
            <person name="Ribeiro J.M."/>
            <person name="Scarpassa V."/>
            <person name="Calvo E."/>
        </authorList>
    </citation>
    <scope>NUCLEOTIDE SEQUENCE</scope>
    <source>
        <tissue evidence="2">Salivary glands</tissue>
    </source>
</reference>
<dbReference type="AlphaFoldDB" id="A0A2M4B2P0"/>
<accession>A0A2M4B2P0</accession>
<proteinExistence type="predicted"/>
<feature type="signal peptide" evidence="1">
    <location>
        <begin position="1"/>
        <end position="21"/>
    </location>
</feature>
<dbReference type="EMBL" id="GGFK01013985">
    <property type="protein sequence ID" value="MBW47306.1"/>
    <property type="molecule type" value="Transcribed_RNA"/>
</dbReference>
<evidence type="ECO:0000256" key="1">
    <source>
        <dbReference type="SAM" id="SignalP"/>
    </source>
</evidence>
<sequence length="107" mass="12453">MARRWLRTTTTMAIAFRSVACSWTRSWRTCRHWPRVARPHCWTTLPICSSCGRPMWSRAGLRTRRITSSRKSLVVTCPPFKRCSPSRRHSMLVSRRLSMKASITSPC</sequence>
<keyword evidence="1" id="KW-0732">Signal</keyword>
<organism evidence="2">
    <name type="scientific">Anopheles triannulatus</name>
    <dbReference type="NCBI Taxonomy" id="58253"/>
    <lineage>
        <taxon>Eukaryota</taxon>
        <taxon>Metazoa</taxon>
        <taxon>Ecdysozoa</taxon>
        <taxon>Arthropoda</taxon>
        <taxon>Hexapoda</taxon>
        <taxon>Insecta</taxon>
        <taxon>Pterygota</taxon>
        <taxon>Neoptera</taxon>
        <taxon>Endopterygota</taxon>
        <taxon>Diptera</taxon>
        <taxon>Nematocera</taxon>
        <taxon>Culicoidea</taxon>
        <taxon>Culicidae</taxon>
        <taxon>Anophelinae</taxon>
        <taxon>Anopheles</taxon>
    </lineage>
</organism>
<name>A0A2M4B2P0_9DIPT</name>
<evidence type="ECO:0000313" key="2">
    <source>
        <dbReference type="EMBL" id="MBW47306.1"/>
    </source>
</evidence>
<feature type="chain" id="PRO_5014999100" evidence="1">
    <location>
        <begin position="22"/>
        <end position="107"/>
    </location>
</feature>
<protein>
    <submittedName>
        <fullName evidence="2">Putative secreted protein</fullName>
    </submittedName>
</protein>